<dbReference type="InterPro" id="IPR058031">
    <property type="entry name" value="AAA_lid_NorR"/>
</dbReference>
<dbReference type="SUPFAM" id="SSF46689">
    <property type="entry name" value="Homeodomain-like"/>
    <property type="match status" value="1"/>
</dbReference>
<dbReference type="Gene3D" id="3.40.50.300">
    <property type="entry name" value="P-loop containing nucleotide triphosphate hydrolases"/>
    <property type="match status" value="1"/>
</dbReference>
<dbReference type="PRINTS" id="PR01590">
    <property type="entry name" value="HTHFIS"/>
</dbReference>
<evidence type="ECO:0000256" key="5">
    <source>
        <dbReference type="PROSITE-ProRule" id="PRU00169"/>
    </source>
</evidence>
<dbReference type="PANTHER" id="PTHR32071:SF100">
    <property type="entry name" value="RESPONSE REGULATOR PROTEIN PILR"/>
    <property type="match status" value="1"/>
</dbReference>
<dbReference type="Gene3D" id="1.10.8.60">
    <property type="match status" value="1"/>
</dbReference>
<dbReference type="InterPro" id="IPR002078">
    <property type="entry name" value="Sigma_54_int"/>
</dbReference>
<dbReference type="SUPFAM" id="SSF52540">
    <property type="entry name" value="P-loop containing nucleoside triphosphate hydrolases"/>
    <property type="match status" value="1"/>
</dbReference>
<keyword evidence="4" id="KW-0804">Transcription</keyword>
<dbReference type="GO" id="GO:0006355">
    <property type="term" value="P:regulation of DNA-templated transcription"/>
    <property type="evidence" value="ECO:0007669"/>
    <property type="project" value="InterPro"/>
</dbReference>
<keyword evidence="9" id="KW-1185">Reference proteome</keyword>
<dbReference type="InterPro" id="IPR001789">
    <property type="entry name" value="Sig_transdc_resp-reg_receiver"/>
</dbReference>
<dbReference type="Proteomes" id="UP000502297">
    <property type="component" value="Chromosome"/>
</dbReference>
<evidence type="ECO:0000259" key="7">
    <source>
        <dbReference type="PROSITE" id="PS50110"/>
    </source>
</evidence>
<dbReference type="InterPro" id="IPR025943">
    <property type="entry name" value="Sigma_54_int_dom_ATP-bd_2"/>
</dbReference>
<protein>
    <submittedName>
        <fullName evidence="8">Sigma-54-dependent Fis family transcriptional regulator</fullName>
    </submittedName>
</protein>
<evidence type="ECO:0000256" key="1">
    <source>
        <dbReference type="ARBA" id="ARBA00022741"/>
    </source>
</evidence>
<dbReference type="EMBL" id="CP049801">
    <property type="protein sequence ID" value="QIO07556.1"/>
    <property type="molecule type" value="Genomic_DNA"/>
</dbReference>
<dbReference type="Gene3D" id="1.10.10.60">
    <property type="entry name" value="Homeodomain-like"/>
    <property type="match status" value="1"/>
</dbReference>
<gene>
    <name evidence="8" type="ORF">G8E00_14930</name>
</gene>
<dbReference type="Pfam" id="PF25601">
    <property type="entry name" value="AAA_lid_14"/>
    <property type="match status" value="1"/>
</dbReference>
<keyword evidence="1" id="KW-0547">Nucleotide-binding</keyword>
<dbReference type="PROSITE" id="PS00676">
    <property type="entry name" value="SIGMA54_INTERACT_2"/>
    <property type="match status" value="1"/>
</dbReference>
<dbReference type="SUPFAM" id="SSF52172">
    <property type="entry name" value="CheY-like"/>
    <property type="match status" value="1"/>
</dbReference>
<dbReference type="KEGG" id="asha:G8E00_14930"/>
<dbReference type="InterPro" id="IPR009057">
    <property type="entry name" value="Homeodomain-like_sf"/>
</dbReference>
<dbReference type="SMART" id="SM00382">
    <property type="entry name" value="AAA"/>
    <property type="match status" value="1"/>
</dbReference>
<evidence type="ECO:0000259" key="6">
    <source>
        <dbReference type="PROSITE" id="PS50045"/>
    </source>
</evidence>
<feature type="modified residue" description="4-aspartylphosphate" evidence="5">
    <location>
        <position position="38"/>
    </location>
</feature>
<dbReference type="AlphaFoldDB" id="A0A6G8S026"/>
<dbReference type="GO" id="GO:0005524">
    <property type="term" value="F:ATP binding"/>
    <property type="evidence" value="ECO:0007669"/>
    <property type="project" value="UniProtKB-KW"/>
</dbReference>
<dbReference type="PANTHER" id="PTHR32071">
    <property type="entry name" value="TRANSCRIPTIONAL REGULATORY PROTEIN"/>
    <property type="match status" value="1"/>
</dbReference>
<dbReference type="PROSITE" id="PS50110">
    <property type="entry name" value="RESPONSE_REGULATORY"/>
    <property type="match status" value="1"/>
</dbReference>
<evidence type="ECO:0000256" key="3">
    <source>
        <dbReference type="ARBA" id="ARBA00023015"/>
    </source>
</evidence>
<feature type="domain" description="Response regulatory" evidence="7">
    <location>
        <begin position="1"/>
        <end position="103"/>
    </location>
</feature>
<dbReference type="PROSITE" id="PS50045">
    <property type="entry name" value="SIGMA54_INTERACT_4"/>
    <property type="match status" value="1"/>
</dbReference>
<dbReference type="GO" id="GO:0000160">
    <property type="term" value="P:phosphorelay signal transduction system"/>
    <property type="evidence" value="ECO:0007669"/>
    <property type="project" value="InterPro"/>
</dbReference>
<dbReference type="Pfam" id="PF00072">
    <property type="entry name" value="Response_reg"/>
    <property type="match status" value="1"/>
</dbReference>
<dbReference type="GO" id="GO:0043565">
    <property type="term" value="F:sequence-specific DNA binding"/>
    <property type="evidence" value="ECO:0007669"/>
    <property type="project" value="InterPro"/>
</dbReference>
<name>A0A6G8S026_9GAMM</name>
<accession>A0A6G8S026</accession>
<reference evidence="8 9" key="1">
    <citation type="submission" date="2020-03" db="EMBL/GenBank/DDBJ databases">
        <authorList>
            <person name="Zhu W."/>
        </authorList>
    </citation>
    <scope>NUCLEOTIDE SEQUENCE [LARGE SCALE GENOMIC DNA]</scope>
    <source>
        <strain evidence="8 9">323-1</strain>
    </source>
</reference>
<keyword evidence="3" id="KW-0805">Transcription regulation</keyword>
<evidence type="ECO:0000256" key="4">
    <source>
        <dbReference type="ARBA" id="ARBA00023163"/>
    </source>
</evidence>
<dbReference type="Gene3D" id="3.40.50.2300">
    <property type="match status" value="1"/>
</dbReference>
<keyword evidence="2" id="KW-0067">ATP-binding</keyword>
<dbReference type="InterPro" id="IPR027417">
    <property type="entry name" value="P-loop_NTPase"/>
</dbReference>
<feature type="domain" description="Sigma-54 factor interaction" evidence="6">
    <location>
        <begin position="122"/>
        <end position="351"/>
    </location>
</feature>
<sequence>MLMQMTLSRMGIKTHMAHHLKQAKHFFTEYKYDACITDLNLPDGSGLDLVKHVVQHYPKTPIAVLTAYGNMDIAIAALKAGAFDFMNKPINQQHLHQVLQKALHVPESALNTADSPIEERVLIGHSAPMKKLRSSIQKIARSQAPVCITGESGTGKDVVANLIHLLSNRSDAPFVVINCGAISEELLESELFGHVKGCFSGALEDKVGLIQLADGGSLFLDEIAELSLAMQAKLLRAVQEKKIRPLGSDKEIDVDFRIISASHQNLEHLVQQGKFRHDLFFRIHVMDITIPPLRERGQDILLLANHFIAKICSEWGIELKKLNEDAEAFLMKQYYLGNVRELQNIIERGITLSDDQLIDIAHLQTSTIRPIPQPVPIEHTQSIEIQASPQTTMIADNKLPEEGLEEYLEKVEKEVLMNALNSTHWNRTLAAKKLRMSFRSLRYRLKKFGLDTDDE</sequence>
<keyword evidence="5" id="KW-0597">Phosphoprotein</keyword>
<evidence type="ECO:0000256" key="2">
    <source>
        <dbReference type="ARBA" id="ARBA00022840"/>
    </source>
</evidence>
<evidence type="ECO:0000313" key="8">
    <source>
        <dbReference type="EMBL" id="QIO07556.1"/>
    </source>
</evidence>
<dbReference type="FunFam" id="3.40.50.300:FF:000006">
    <property type="entry name" value="DNA-binding transcriptional regulator NtrC"/>
    <property type="match status" value="1"/>
</dbReference>
<dbReference type="Pfam" id="PF00158">
    <property type="entry name" value="Sigma54_activat"/>
    <property type="match status" value="1"/>
</dbReference>
<dbReference type="Pfam" id="PF02954">
    <property type="entry name" value="HTH_8"/>
    <property type="match status" value="1"/>
</dbReference>
<dbReference type="InterPro" id="IPR011006">
    <property type="entry name" value="CheY-like_superfamily"/>
</dbReference>
<evidence type="ECO:0000313" key="9">
    <source>
        <dbReference type="Proteomes" id="UP000502297"/>
    </source>
</evidence>
<organism evidence="8 9">
    <name type="scientific">Acinetobacter shaoyimingii</name>
    <dbReference type="NCBI Taxonomy" id="2715164"/>
    <lineage>
        <taxon>Bacteria</taxon>
        <taxon>Pseudomonadati</taxon>
        <taxon>Pseudomonadota</taxon>
        <taxon>Gammaproteobacteria</taxon>
        <taxon>Moraxellales</taxon>
        <taxon>Moraxellaceae</taxon>
        <taxon>Acinetobacter</taxon>
    </lineage>
</organism>
<dbReference type="InterPro" id="IPR002197">
    <property type="entry name" value="HTH_Fis"/>
</dbReference>
<dbReference type="SMART" id="SM00448">
    <property type="entry name" value="REC"/>
    <property type="match status" value="1"/>
</dbReference>
<dbReference type="InterPro" id="IPR003593">
    <property type="entry name" value="AAA+_ATPase"/>
</dbReference>
<dbReference type="CDD" id="cd00009">
    <property type="entry name" value="AAA"/>
    <property type="match status" value="1"/>
</dbReference>
<proteinExistence type="predicted"/>